<dbReference type="RefSeq" id="WP_110485257.1">
    <property type="nucleotide sequence ID" value="NZ_QJVC01000008.1"/>
</dbReference>
<dbReference type="InterPro" id="IPR024747">
    <property type="entry name" value="Pyridox_Oxase-rel"/>
</dbReference>
<dbReference type="InterPro" id="IPR012349">
    <property type="entry name" value="Split_barrel_FMN-bd"/>
</dbReference>
<organism evidence="1 2">
    <name type="scientific">Arthrobacter psychrolactophilus</name>
    <dbReference type="NCBI Taxonomy" id="92442"/>
    <lineage>
        <taxon>Bacteria</taxon>
        <taxon>Bacillati</taxon>
        <taxon>Actinomycetota</taxon>
        <taxon>Actinomycetes</taxon>
        <taxon>Micrococcales</taxon>
        <taxon>Micrococcaceae</taxon>
        <taxon>Arthrobacter</taxon>
    </lineage>
</organism>
<gene>
    <name evidence="1" type="ORF">CVS30_10350</name>
</gene>
<evidence type="ECO:0000313" key="2">
    <source>
        <dbReference type="Proteomes" id="UP000247980"/>
    </source>
</evidence>
<dbReference type="Pfam" id="PF12900">
    <property type="entry name" value="Pyridox_ox_2"/>
    <property type="match status" value="1"/>
</dbReference>
<dbReference type="OrthoDB" id="7062584at2"/>
<keyword evidence="2" id="KW-1185">Reference proteome</keyword>
<comment type="caution">
    <text evidence="1">The sequence shown here is derived from an EMBL/GenBank/DDBJ whole genome shotgun (WGS) entry which is preliminary data.</text>
</comment>
<name>A0A2V5J6Z5_9MICC</name>
<evidence type="ECO:0000313" key="1">
    <source>
        <dbReference type="EMBL" id="PYI38510.1"/>
    </source>
</evidence>
<protein>
    <submittedName>
        <fullName evidence="1">Pyridoxamine 5'-phosphate oxidase</fullName>
    </submittedName>
</protein>
<accession>A0A2V5J6Z5</accession>
<dbReference type="Gene3D" id="2.30.110.10">
    <property type="entry name" value="Electron Transport, Fmn-binding Protein, Chain A"/>
    <property type="match status" value="1"/>
</dbReference>
<reference evidence="1 2" key="1">
    <citation type="submission" date="2018-05" db="EMBL/GenBank/DDBJ databases">
        <title>Genetic diversity of glacier-inhabiting Cryobacterium bacteria in China and description of Cryobacterium mengkeensis sp. nov. and Arthrobacter glacialis sp. nov.</title>
        <authorList>
            <person name="Liu Q."/>
            <person name="Xin Y.-H."/>
        </authorList>
    </citation>
    <scope>NUCLEOTIDE SEQUENCE [LARGE SCALE GENOMIC DNA]</scope>
    <source>
        <strain evidence="1 2">B7</strain>
    </source>
</reference>
<sequence length="140" mass="15725">MNGDQQPGIAMSEDDAWKFLEHTHFGRLALSVANAPDIFPINYLAHHGRVLIRTNPGTKLASLTVNSSVAFEIDGLTENEAWSVVLRGTARVVESQTEIEQLSELPLFPWLQTLKYTFVEITPNSVRGLRFKLGTEPERY</sequence>
<dbReference type="EMBL" id="QJVC01000008">
    <property type="protein sequence ID" value="PYI38510.1"/>
    <property type="molecule type" value="Genomic_DNA"/>
</dbReference>
<dbReference type="AlphaFoldDB" id="A0A2V5J6Z5"/>
<dbReference type="SUPFAM" id="SSF50475">
    <property type="entry name" value="FMN-binding split barrel"/>
    <property type="match status" value="1"/>
</dbReference>
<proteinExistence type="predicted"/>
<dbReference type="Proteomes" id="UP000247980">
    <property type="component" value="Unassembled WGS sequence"/>
</dbReference>